<feature type="compositionally biased region" description="Basic and acidic residues" evidence="8">
    <location>
        <begin position="359"/>
        <end position="368"/>
    </location>
</feature>
<feature type="domain" description="cGMP-dependent protein kinase interacting" evidence="9">
    <location>
        <begin position="1383"/>
        <end position="1449"/>
    </location>
</feature>
<dbReference type="PANTHER" id="PTHR24179:SF21">
    <property type="entry name" value="MYOSIN BINDING SUBUNIT, ISOFORM O"/>
    <property type="match status" value="1"/>
</dbReference>
<dbReference type="InterPro" id="IPR002110">
    <property type="entry name" value="Ankyrin_rpt"/>
</dbReference>
<feature type="compositionally biased region" description="Low complexity" evidence="8">
    <location>
        <begin position="618"/>
        <end position="627"/>
    </location>
</feature>
<feature type="compositionally biased region" description="Low complexity" evidence="8">
    <location>
        <begin position="634"/>
        <end position="645"/>
    </location>
</feature>
<keyword evidence="4" id="KW-0963">Cytoplasm</keyword>
<dbReference type="Proteomes" id="UP000095284">
    <property type="component" value="Unplaced"/>
</dbReference>
<evidence type="ECO:0000256" key="7">
    <source>
        <dbReference type="SAM" id="Coils"/>
    </source>
</evidence>
<evidence type="ECO:0000256" key="6">
    <source>
        <dbReference type="PROSITE-ProRule" id="PRU00023"/>
    </source>
</evidence>
<evidence type="ECO:0000313" key="10">
    <source>
        <dbReference type="Proteomes" id="UP000095284"/>
    </source>
</evidence>
<keyword evidence="3" id="KW-0677">Repeat</keyword>
<feature type="compositionally biased region" description="Polar residues" evidence="8">
    <location>
        <begin position="1282"/>
        <end position="1291"/>
    </location>
</feature>
<organism evidence="10 11">
    <name type="scientific">Bursaphelenchus xylophilus</name>
    <name type="common">Pinewood nematode worm</name>
    <name type="synonym">Aphelenchoides xylophilus</name>
    <dbReference type="NCBI Taxonomy" id="6326"/>
    <lineage>
        <taxon>Eukaryota</taxon>
        <taxon>Metazoa</taxon>
        <taxon>Ecdysozoa</taxon>
        <taxon>Nematoda</taxon>
        <taxon>Chromadorea</taxon>
        <taxon>Rhabditida</taxon>
        <taxon>Tylenchina</taxon>
        <taxon>Tylenchomorpha</taxon>
        <taxon>Aphelenchoidea</taxon>
        <taxon>Aphelenchoididae</taxon>
        <taxon>Bursaphelenchus</taxon>
    </lineage>
</organism>
<dbReference type="SUPFAM" id="SSF48403">
    <property type="entry name" value="Ankyrin repeat"/>
    <property type="match status" value="1"/>
</dbReference>
<feature type="compositionally biased region" description="Basic and acidic residues" evidence="8">
    <location>
        <begin position="934"/>
        <end position="950"/>
    </location>
</feature>
<evidence type="ECO:0000256" key="2">
    <source>
        <dbReference type="ARBA" id="ARBA00022473"/>
    </source>
</evidence>
<feature type="compositionally biased region" description="Basic residues" evidence="8">
    <location>
        <begin position="884"/>
        <end position="893"/>
    </location>
</feature>
<keyword evidence="7" id="KW-0175">Coiled coil</keyword>
<feature type="compositionally biased region" description="Polar residues" evidence="8">
    <location>
        <begin position="1450"/>
        <end position="1471"/>
    </location>
</feature>
<dbReference type="Pfam" id="PF12796">
    <property type="entry name" value="Ank_2"/>
    <property type="match status" value="2"/>
</dbReference>
<feature type="compositionally biased region" description="Acidic residues" evidence="8">
    <location>
        <begin position="425"/>
        <end position="442"/>
    </location>
</feature>
<dbReference type="WBParaSite" id="BXY_1716200.1">
    <property type="protein sequence ID" value="BXY_1716200.1"/>
    <property type="gene ID" value="BXY_1716200"/>
</dbReference>
<name>A0A1I7SVT4_BURXY</name>
<accession>A0A1I7SVT4</accession>
<dbReference type="InterPro" id="IPR036770">
    <property type="entry name" value="Ankyrin_rpt-contain_sf"/>
</dbReference>
<feature type="compositionally biased region" description="Polar residues" evidence="8">
    <location>
        <begin position="894"/>
        <end position="903"/>
    </location>
</feature>
<feature type="compositionally biased region" description="Low complexity" evidence="8">
    <location>
        <begin position="664"/>
        <end position="673"/>
    </location>
</feature>
<feature type="compositionally biased region" description="Low complexity" evidence="8">
    <location>
        <begin position="508"/>
        <end position="540"/>
    </location>
</feature>
<feature type="region of interest" description="Disordered" evidence="8">
    <location>
        <begin position="359"/>
        <end position="803"/>
    </location>
</feature>
<feature type="compositionally biased region" description="Polar residues" evidence="8">
    <location>
        <begin position="752"/>
        <end position="799"/>
    </location>
</feature>
<sequence>MVLDDDEEANRITHNEMIQSRVNIQNNVINRRREQLQAWEGSEMNRLPVVRNPPNRAKVKFQDSDIFFSACVSGDEEEVAELLSKGANVNTTTIDGVTALHQSVIDGNFDMVKFLVEHGADINAQDNEGWTPLHAAVCCGNINIVEYLCDRGSDITITNTDKELPVDLAEDDKMKQYLEEKMERNGLTAEECRGREEKVMLKDCMDWIRNGAYLDKPHPRTGATALHVAASKGYNKLISLLVQAGADVNARDFEGWTPLHAAAHWSEKEACRILISRGADVNAESITGQNVLRVADSNILEALEQMVEEFSSRKNTSPLDQLDMNAEMDKVVQSNVNSHSSGKRLSIARMNSLEKDDLKKKDEHDENVSLHPPNSASPLPRSQNSLSPPPAKKIHENKENPTEPSKPAPPQVPPKVTSLKRIQMEELEDEEWEDEEEEEALEEEHSKNSTISSTTPVTNTTLYLPKTYQVPGTNRVAVLESDKSQSSQSSSTLSVQAVLPAPRMTPETSSLSTGTSYSSSGSASLSSSQTASTSSSQPSSGHLKDSLPRQENTPTSISQQKASSITSRNVNSSRKYESLDEEEVSAETVSSASEASNTSASISSIQTRSRSMTPKDTSSSLYSSDQSVKCTLKVQSQPQPVSGSGSYTGAKKETSEQASKPPEQNQDQRQSQQKKLDWIQSQNMALNRAPLARISMSPSSESLSSSESSVVFRKPAIPPHQTTPGKTGISSNGKTMLLNSAPPKTPSSASSIIQRLNSLTQPTVASLTRQKPPMQRSQSVAAEKTLPQNQLPSTPSSAVNAPPWVGHWRSEKNTIAIGPKPSVSGMVKAQEGQREIRTSSALSNGSVSSTASDAFQNPVFRKSIQQTPPTQPAPQKESEAERKAKSRLQRASRRSTQGVTLEQLNEVRGCTPNSSSASTPPSSRQQNIPEDEDNGKWKKDRYGVPKESSHSFESPQVRSTVPSGSALSQLNQTQTPPTLPGETPSAAKMRRSQLFRNNRRGTGPVDMEALLQESSDSSTRVPHQSHLQWESRALNSFLHLTNPNDSNKPSTARITPFSQWTMAQSRARQNVRSAVRLGRAPSLSYSNNYLKDSTAFSRHFAQTATRFDSLQDGKRPSNFMLDVPRDDRHGSDNFGCRTLKRNFSFNVVELSESRRRSSSSLNSPAKVEPYQCQGPRLNATAAQLSGYRRSQFVKAACRRSASLMTRYKQRTLDRENMMTLNISVHEPPPKVSITDYHQKYDADKKEDFYTMDSGLSGYRQSSTESDDLSELSMASGDENSADKSNLPSYVTTGAIPGKPSHLRNGVEKNGEQNYKLLYEQKCEENDKLKKELETLRQIQPTLIQSGPNVPGAIRRAYSGITGATTLGTTPSSTSSSNAGHHKFDSTSISNSLSSISDSSKLMDSERHQFERRISELEYELHKAKQLQSDHKRLKDENNALIRVISKLSKETTSTRPQNQSGVAGLTVHSSS</sequence>
<feature type="region of interest" description="Disordered" evidence="8">
    <location>
        <begin position="1255"/>
        <end position="1306"/>
    </location>
</feature>
<dbReference type="PROSITE" id="PS50088">
    <property type="entry name" value="ANK_REPEAT"/>
    <property type="match status" value="4"/>
</dbReference>
<feature type="compositionally biased region" description="Polar residues" evidence="8">
    <location>
        <begin position="606"/>
        <end position="617"/>
    </location>
</feature>
<reference evidence="11" key="1">
    <citation type="submission" date="2016-11" db="UniProtKB">
        <authorList>
            <consortium name="WormBaseParasite"/>
        </authorList>
    </citation>
    <scope>IDENTIFICATION</scope>
</reference>
<evidence type="ECO:0000256" key="3">
    <source>
        <dbReference type="ARBA" id="ARBA00022737"/>
    </source>
</evidence>
<dbReference type="InterPro" id="IPR051226">
    <property type="entry name" value="PP1_Regulatory_Subunit"/>
</dbReference>
<protein>
    <submittedName>
        <fullName evidence="11">ANK_REP_REGION domain-containing protein</fullName>
    </submittedName>
</protein>
<dbReference type="GO" id="GO:0019901">
    <property type="term" value="F:protein kinase binding"/>
    <property type="evidence" value="ECO:0007669"/>
    <property type="project" value="InterPro"/>
</dbReference>
<dbReference type="GO" id="GO:0019208">
    <property type="term" value="F:phosphatase regulator activity"/>
    <property type="evidence" value="ECO:0007669"/>
    <property type="project" value="TreeGrafter"/>
</dbReference>
<feature type="repeat" description="ANK" evidence="6">
    <location>
        <begin position="221"/>
        <end position="253"/>
    </location>
</feature>
<evidence type="ECO:0000313" key="11">
    <source>
        <dbReference type="WBParaSite" id="BXY_1716200.1"/>
    </source>
</evidence>
<dbReference type="GO" id="GO:0005856">
    <property type="term" value="C:cytoskeleton"/>
    <property type="evidence" value="ECO:0007669"/>
    <property type="project" value="UniProtKB-SubCell"/>
</dbReference>
<dbReference type="GO" id="GO:0005737">
    <property type="term" value="C:cytoplasm"/>
    <property type="evidence" value="ECO:0007669"/>
    <property type="project" value="TreeGrafter"/>
</dbReference>
<feature type="compositionally biased region" description="Low complexity" evidence="8">
    <location>
        <begin position="740"/>
        <end position="751"/>
    </location>
</feature>
<dbReference type="Gene3D" id="1.25.40.20">
    <property type="entry name" value="Ankyrin repeat-containing domain"/>
    <property type="match status" value="2"/>
</dbReference>
<evidence type="ECO:0000256" key="4">
    <source>
        <dbReference type="ARBA" id="ARBA00023212"/>
    </source>
</evidence>
<feature type="region of interest" description="Disordered" evidence="8">
    <location>
        <begin position="815"/>
        <end position="987"/>
    </location>
</feature>
<dbReference type="Gene3D" id="6.10.140.390">
    <property type="match status" value="1"/>
</dbReference>
<feature type="repeat" description="ANK" evidence="6">
    <location>
        <begin position="254"/>
        <end position="286"/>
    </location>
</feature>
<dbReference type="Pfam" id="PF15898">
    <property type="entry name" value="PRKG1_interact"/>
    <property type="match status" value="1"/>
</dbReference>
<dbReference type="PROSITE" id="PS50297">
    <property type="entry name" value="ANK_REP_REGION"/>
    <property type="match status" value="4"/>
</dbReference>
<evidence type="ECO:0000259" key="9">
    <source>
        <dbReference type="Pfam" id="PF15898"/>
    </source>
</evidence>
<feature type="region of interest" description="Disordered" evidence="8">
    <location>
        <begin position="1368"/>
        <end position="1403"/>
    </location>
</feature>
<feature type="compositionally biased region" description="Low complexity" evidence="8">
    <location>
        <begin position="449"/>
        <end position="461"/>
    </location>
</feature>
<feature type="compositionally biased region" description="Polar residues" evidence="8">
    <location>
        <begin position="549"/>
        <end position="573"/>
    </location>
</feature>
<keyword evidence="6" id="KW-0040">ANK repeat</keyword>
<dbReference type="FunFam" id="1.25.40.20:FF:000198">
    <property type="entry name" value="Myosin binding subunit, isoform P"/>
    <property type="match status" value="1"/>
</dbReference>
<keyword evidence="4" id="KW-0206">Cytoskeleton</keyword>
<evidence type="ECO:0000256" key="5">
    <source>
        <dbReference type="ARBA" id="ARBA00038386"/>
    </source>
</evidence>
<dbReference type="FunFam" id="1.25.40.20:FF:000007">
    <property type="entry name" value="Phosphatase 1 regulatory subunit 12A"/>
    <property type="match status" value="1"/>
</dbReference>
<feature type="compositionally biased region" description="Polar residues" evidence="8">
    <location>
        <begin position="372"/>
        <end position="386"/>
    </location>
</feature>
<keyword evidence="2" id="KW-0217">Developmental protein</keyword>
<feature type="compositionally biased region" description="Low complexity" evidence="8">
    <location>
        <begin position="1385"/>
        <end position="1399"/>
    </location>
</feature>
<dbReference type="PANTHER" id="PTHR24179">
    <property type="entry name" value="PROTEIN PHOSPHATASE 1 REGULATORY SUBUNIT 12"/>
    <property type="match status" value="1"/>
</dbReference>
<proteinExistence type="inferred from homology"/>
<feature type="repeat" description="ANK" evidence="6">
    <location>
        <begin position="95"/>
        <end position="127"/>
    </location>
</feature>
<feature type="compositionally biased region" description="Low complexity" evidence="8">
    <location>
        <begin position="911"/>
        <end position="923"/>
    </location>
</feature>
<feature type="compositionally biased region" description="Low complexity" evidence="8">
    <location>
        <begin position="484"/>
        <end position="499"/>
    </location>
</feature>
<dbReference type="SMART" id="SM00248">
    <property type="entry name" value="ANK"/>
    <property type="match status" value="5"/>
</dbReference>
<feature type="compositionally biased region" description="Polar residues" evidence="8">
    <location>
        <begin position="720"/>
        <end position="738"/>
    </location>
</feature>
<dbReference type="CDD" id="cd21930">
    <property type="entry name" value="IPD_PPP1R12"/>
    <property type="match status" value="1"/>
</dbReference>
<comment type="similarity">
    <text evidence="5">Belongs to the NRARP family.</text>
</comment>
<feature type="compositionally biased region" description="Polar residues" evidence="8">
    <location>
        <begin position="838"/>
        <end position="855"/>
    </location>
</feature>
<feature type="compositionally biased region" description="Low complexity" evidence="8">
    <location>
        <begin position="695"/>
        <end position="709"/>
    </location>
</feature>
<dbReference type="GO" id="GO:0004857">
    <property type="term" value="F:enzyme inhibitor activity"/>
    <property type="evidence" value="ECO:0007669"/>
    <property type="project" value="TreeGrafter"/>
</dbReference>
<evidence type="ECO:0000256" key="8">
    <source>
        <dbReference type="SAM" id="MobiDB-lite"/>
    </source>
</evidence>
<dbReference type="InterPro" id="IPR031775">
    <property type="entry name" value="PRKG1_interact"/>
</dbReference>
<feature type="coiled-coil region" evidence="7">
    <location>
        <begin position="1311"/>
        <end position="1338"/>
    </location>
</feature>
<feature type="compositionally biased region" description="Low complexity" evidence="8">
    <location>
        <begin position="586"/>
        <end position="605"/>
    </location>
</feature>
<evidence type="ECO:0000256" key="1">
    <source>
        <dbReference type="ARBA" id="ARBA00004245"/>
    </source>
</evidence>
<dbReference type="PRINTS" id="PR01415">
    <property type="entry name" value="ANKYRIN"/>
</dbReference>
<feature type="repeat" description="ANK" evidence="6">
    <location>
        <begin position="128"/>
        <end position="160"/>
    </location>
</feature>
<dbReference type="eggNOG" id="KOG0505">
    <property type="taxonomic scope" value="Eukaryota"/>
</dbReference>
<feature type="compositionally biased region" description="Pro residues" evidence="8">
    <location>
        <begin position="404"/>
        <end position="413"/>
    </location>
</feature>
<comment type="subcellular location">
    <subcellularLocation>
        <location evidence="1">Cytoplasm</location>
        <location evidence="1">Cytoskeleton</location>
    </subcellularLocation>
</comment>
<feature type="region of interest" description="Disordered" evidence="8">
    <location>
        <begin position="1449"/>
        <end position="1471"/>
    </location>
</feature>
<feature type="compositionally biased region" description="Polar residues" evidence="8">
    <location>
        <begin position="951"/>
        <end position="976"/>
    </location>
</feature>